<gene>
    <name evidence="2" type="ORF">BC938DRAFT_476551</name>
</gene>
<feature type="transmembrane region" description="Helical" evidence="1">
    <location>
        <begin position="63"/>
        <end position="86"/>
    </location>
</feature>
<keyword evidence="3" id="KW-1185">Reference proteome</keyword>
<accession>A0A433QQE3</accession>
<dbReference type="AlphaFoldDB" id="A0A433QQE3"/>
<evidence type="ECO:0000313" key="3">
    <source>
        <dbReference type="Proteomes" id="UP000274822"/>
    </source>
</evidence>
<keyword evidence="1" id="KW-0472">Membrane</keyword>
<evidence type="ECO:0000313" key="2">
    <source>
        <dbReference type="EMBL" id="RUS31991.1"/>
    </source>
</evidence>
<proteinExistence type="predicted"/>
<keyword evidence="1" id="KW-0812">Transmembrane</keyword>
<sequence length="187" mass="21088">MRFAKVVYGKVGYVMVKSVIPTKQRAPHLCYSESSLYTRRVRKRDAKSTWLNDTLTRGREKPFVILSIIVALLAFLATKILTVILIPNAGTIVITTVTITSTTTATITSPTTATITSITTPVGEPIFIRYGDEIELRYSSLGVWRYLTTNYKHKYRWGSKQRMVSHWHCVVGGLERRARGGLMMATE</sequence>
<name>A0A433QQE3_9FUNG</name>
<dbReference type="EMBL" id="RBNJ01002414">
    <property type="protein sequence ID" value="RUS31991.1"/>
    <property type="molecule type" value="Genomic_DNA"/>
</dbReference>
<evidence type="ECO:0000256" key="1">
    <source>
        <dbReference type="SAM" id="Phobius"/>
    </source>
</evidence>
<comment type="caution">
    <text evidence="2">The sequence shown here is derived from an EMBL/GenBank/DDBJ whole genome shotgun (WGS) entry which is preliminary data.</text>
</comment>
<reference evidence="2 3" key="1">
    <citation type="journal article" date="2018" name="New Phytol.">
        <title>Phylogenomics of Endogonaceae and evolution of mycorrhizas within Mucoromycota.</title>
        <authorList>
            <person name="Chang Y."/>
            <person name="Desiro A."/>
            <person name="Na H."/>
            <person name="Sandor L."/>
            <person name="Lipzen A."/>
            <person name="Clum A."/>
            <person name="Barry K."/>
            <person name="Grigoriev I.V."/>
            <person name="Martin F.M."/>
            <person name="Stajich J.E."/>
            <person name="Smith M.E."/>
            <person name="Bonito G."/>
            <person name="Spatafora J.W."/>
        </authorList>
    </citation>
    <scope>NUCLEOTIDE SEQUENCE [LARGE SCALE GENOMIC DNA]</scope>
    <source>
        <strain evidence="2 3">AD002</strain>
    </source>
</reference>
<protein>
    <submittedName>
        <fullName evidence="2">Uncharacterized protein</fullName>
    </submittedName>
</protein>
<organism evidence="2 3">
    <name type="scientific">Jimgerdemannia flammicorona</name>
    <dbReference type="NCBI Taxonomy" id="994334"/>
    <lineage>
        <taxon>Eukaryota</taxon>
        <taxon>Fungi</taxon>
        <taxon>Fungi incertae sedis</taxon>
        <taxon>Mucoromycota</taxon>
        <taxon>Mucoromycotina</taxon>
        <taxon>Endogonomycetes</taxon>
        <taxon>Endogonales</taxon>
        <taxon>Endogonaceae</taxon>
        <taxon>Jimgerdemannia</taxon>
    </lineage>
</organism>
<keyword evidence="1" id="KW-1133">Transmembrane helix</keyword>
<dbReference type="Proteomes" id="UP000274822">
    <property type="component" value="Unassembled WGS sequence"/>
</dbReference>